<evidence type="ECO:0000256" key="2">
    <source>
        <dbReference type="ARBA" id="ARBA00023015"/>
    </source>
</evidence>
<feature type="domain" description="BHLH" evidence="5">
    <location>
        <begin position="154"/>
        <end position="203"/>
    </location>
</feature>
<dbReference type="SMART" id="SM00353">
    <property type="entry name" value="HLH"/>
    <property type="match status" value="1"/>
</dbReference>
<dbReference type="InterPro" id="IPR036638">
    <property type="entry name" value="HLH_DNA-bd_sf"/>
</dbReference>
<keyword evidence="7" id="KW-1185">Reference proteome</keyword>
<keyword evidence="2" id="KW-0805">Transcription regulation</keyword>
<keyword evidence="3" id="KW-0804">Transcription</keyword>
<reference evidence="6 7" key="1">
    <citation type="submission" date="2023-01" db="EMBL/GenBank/DDBJ databases">
        <authorList>
            <person name="Kreplak J."/>
        </authorList>
    </citation>
    <scope>NUCLEOTIDE SEQUENCE [LARGE SCALE GENOMIC DNA]</scope>
</reference>
<dbReference type="SUPFAM" id="SSF47459">
    <property type="entry name" value="HLH, helix-loop-helix DNA-binding domain"/>
    <property type="match status" value="1"/>
</dbReference>
<dbReference type="Pfam" id="PF00010">
    <property type="entry name" value="HLH"/>
    <property type="match status" value="1"/>
</dbReference>
<evidence type="ECO:0000313" key="6">
    <source>
        <dbReference type="EMBL" id="CAI8589040.1"/>
    </source>
</evidence>
<evidence type="ECO:0000256" key="1">
    <source>
        <dbReference type="ARBA" id="ARBA00004123"/>
    </source>
</evidence>
<dbReference type="PROSITE" id="PS50888">
    <property type="entry name" value="BHLH"/>
    <property type="match status" value="1"/>
</dbReference>
<dbReference type="AlphaFoldDB" id="A0AAV0YSF5"/>
<dbReference type="PANTHER" id="PTHR45959:SF34">
    <property type="entry name" value="BASIC HELIX LOOP HELIX (BHLH) DNA-BINDING FAMILY PROTEIN"/>
    <property type="match status" value="1"/>
</dbReference>
<dbReference type="Gene3D" id="4.10.280.10">
    <property type="entry name" value="Helix-loop-helix DNA-binding domain"/>
    <property type="match status" value="1"/>
</dbReference>
<dbReference type="InterPro" id="IPR011598">
    <property type="entry name" value="bHLH_dom"/>
</dbReference>
<evidence type="ECO:0000259" key="5">
    <source>
        <dbReference type="PROSITE" id="PS50888"/>
    </source>
</evidence>
<name>A0AAV0YSF5_VICFA</name>
<comment type="subcellular location">
    <subcellularLocation>
        <location evidence="1">Nucleus</location>
    </subcellularLocation>
</comment>
<dbReference type="InterPro" id="IPR052610">
    <property type="entry name" value="bHLH_transcription_regulator"/>
</dbReference>
<evidence type="ECO:0000313" key="7">
    <source>
        <dbReference type="Proteomes" id="UP001157006"/>
    </source>
</evidence>
<protein>
    <recommendedName>
        <fullName evidence="5">BHLH domain-containing protein</fullName>
    </recommendedName>
</protein>
<sequence length="336" mass="37916">MMQIVSPIYVPELEEFEDLSFFHQYPMDSLSSPFDNFGFNFDNNYQTAPNCLPLETHPDDHYVSPTRPTKKIKTLSDTQQATDYLIASNPKPSSSYSSPQLISFEHFNATPVASNKLFNLDYSDVKPKLEKGCKENKDFAANYDIRVNQTRNTTQAKEHVLAERKRREKLTRSFIALSAILPGLKKMDKASVLGDAITYMKKLQKRLHTLEEQAEDNRKTGSAIQVKRSVIFTDKHDDDGSSNSNNNQTLPEIEVRVSRKDVLIKIQCEKHSGRASTSTVLGKLENLNLTVQSSNLLPFGNNILDLTIVAQMNEENCVTAKDLLGSIRQALIINNN</sequence>
<dbReference type="Proteomes" id="UP001157006">
    <property type="component" value="Chromosome 1L"/>
</dbReference>
<dbReference type="GO" id="GO:0046983">
    <property type="term" value="F:protein dimerization activity"/>
    <property type="evidence" value="ECO:0007669"/>
    <property type="project" value="InterPro"/>
</dbReference>
<dbReference type="PANTHER" id="PTHR45959">
    <property type="entry name" value="BHLH TRANSCRIPTION FACTOR"/>
    <property type="match status" value="1"/>
</dbReference>
<evidence type="ECO:0000256" key="4">
    <source>
        <dbReference type="ARBA" id="ARBA00023242"/>
    </source>
</evidence>
<organism evidence="6 7">
    <name type="scientific">Vicia faba</name>
    <name type="common">Broad bean</name>
    <name type="synonym">Faba vulgaris</name>
    <dbReference type="NCBI Taxonomy" id="3906"/>
    <lineage>
        <taxon>Eukaryota</taxon>
        <taxon>Viridiplantae</taxon>
        <taxon>Streptophyta</taxon>
        <taxon>Embryophyta</taxon>
        <taxon>Tracheophyta</taxon>
        <taxon>Spermatophyta</taxon>
        <taxon>Magnoliopsida</taxon>
        <taxon>eudicotyledons</taxon>
        <taxon>Gunneridae</taxon>
        <taxon>Pentapetalae</taxon>
        <taxon>rosids</taxon>
        <taxon>fabids</taxon>
        <taxon>Fabales</taxon>
        <taxon>Fabaceae</taxon>
        <taxon>Papilionoideae</taxon>
        <taxon>50 kb inversion clade</taxon>
        <taxon>NPAAA clade</taxon>
        <taxon>Hologalegina</taxon>
        <taxon>IRL clade</taxon>
        <taxon>Fabeae</taxon>
        <taxon>Vicia</taxon>
    </lineage>
</organism>
<gene>
    <name evidence="6" type="ORF">VFH_I375720</name>
</gene>
<dbReference type="EMBL" id="OX451736">
    <property type="protein sequence ID" value="CAI8589040.1"/>
    <property type="molecule type" value="Genomic_DNA"/>
</dbReference>
<proteinExistence type="predicted"/>
<evidence type="ECO:0000256" key="3">
    <source>
        <dbReference type="ARBA" id="ARBA00023163"/>
    </source>
</evidence>
<dbReference type="GO" id="GO:0080090">
    <property type="term" value="P:regulation of primary metabolic process"/>
    <property type="evidence" value="ECO:0007669"/>
    <property type="project" value="UniProtKB-ARBA"/>
</dbReference>
<keyword evidence="4" id="KW-0539">Nucleus</keyword>
<dbReference type="GO" id="GO:0005634">
    <property type="term" value="C:nucleus"/>
    <property type="evidence" value="ECO:0007669"/>
    <property type="project" value="UniProtKB-SubCell"/>
</dbReference>
<accession>A0AAV0YSF5</accession>